<evidence type="ECO:0000256" key="1">
    <source>
        <dbReference type="ARBA" id="ARBA00023172"/>
    </source>
</evidence>
<gene>
    <name evidence="2" type="ORF">G4V63_30630</name>
</gene>
<comment type="caution">
    <text evidence="2">The sequence shown here is derived from an EMBL/GenBank/DDBJ whole genome shotgun (WGS) entry which is preliminary data.</text>
</comment>
<dbReference type="Gene3D" id="1.10.443.10">
    <property type="entry name" value="Intergrase catalytic core"/>
    <property type="match status" value="1"/>
</dbReference>
<sequence length="416" mass="47119">MKPKRSALPLPRYTLRKRIGSGWSYFFNVPTWARTRGCPLHNEPLGADYERAVQRVERILLPAFDSWRTGGEDATSVVGVVVGTLDWMFHEYRRTWSQKTAKRLQPLSPGQCRVHETGIKMICEYLLQDGRRLGTRRVSSIDTAFADDLFEKLLFKDVKGEKIERRTTVNHAMKTARSAWNTVSRANPGIFPAKNPFEKMGLQSNSRETPHATFAELAAFRAKAIEMGYSSLATGVLIGWELLQREAHIFLRFVAEHYRPPSRPNHVYVINYKTSTGSWEPLFNAKGKALYPQLMSELDAIKELRPTGGLMLRRDGSSQPWFGRGEMLTQVQRISKKIILAAGLRPELTFTSFGRHGGTTEASTSGLTETQLMQKGQWSSTAAMANYLHDDDEAKQDAQMKRIKRRAKVAKQATVK</sequence>
<organism evidence="2 3">
    <name type="scientific">Candidatus Afipia apatlaquensis</name>
    <dbReference type="NCBI Taxonomy" id="2712852"/>
    <lineage>
        <taxon>Bacteria</taxon>
        <taxon>Pseudomonadati</taxon>
        <taxon>Pseudomonadota</taxon>
        <taxon>Alphaproteobacteria</taxon>
        <taxon>Hyphomicrobiales</taxon>
        <taxon>Nitrobacteraceae</taxon>
        <taxon>Afipia</taxon>
    </lineage>
</organism>
<dbReference type="EMBL" id="JAAMRR010001568">
    <property type="protein sequence ID" value="NGX99396.1"/>
    <property type="molecule type" value="Genomic_DNA"/>
</dbReference>
<name>A0A7C9RNU2_9BRAD</name>
<dbReference type="AlphaFoldDB" id="A0A7C9RNU2"/>
<dbReference type="InterPro" id="IPR013762">
    <property type="entry name" value="Integrase-like_cat_sf"/>
</dbReference>
<keyword evidence="1" id="KW-0233">DNA recombination</keyword>
<dbReference type="InterPro" id="IPR011010">
    <property type="entry name" value="DNA_brk_join_enz"/>
</dbReference>
<proteinExistence type="predicted"/>
<protein>
    <recommendedName>
        <fullName evidence="4">Tyrosine-type recombinase/integrase</fullName>
    </recommendedName>
</protein>
<evidence type="ECO:0000313" key="3">
    <source>
        <dbReference type="Proteomes" id="UP000480266"/>
    </source>
</evidence>
<evidence type="ECO:0008006" key="4">
    <source>
        <dbReference type="Google" id="ProtNLM"/>
    </source>
</evidence>
<dbReference type="GO" id="GO:0015074">
    <property type="term" value="P:DNA integration"/>
    <property type="evidence" value="ECO:0007669"/>
    <property type="project" value="InterPro"/>
</dbReference>
<dbReference type="SUPFAM" id="SSF56349">
    <property type="entry name" value="DNA breaking-rejoining enzymes"/>
    <property type="match status" value="1"/>
</dbReference>
<dbReference type="Proteomes" id="UP000480266">
    <property type="component" value="Unassembled WGS sequence"/>
</dbReference>
<reference evidence="2" key="1">
    <citation type="submission" date="2020-02" db="EMBL/GenBank/DDBJ databases">
        <title>Draft genome sequence of Candidatus Afipia apatlaquensis IBT-C3, a potential strain for decolorization of textile dyes.</title>
        <authorList>
            <person name="Sanchez-Reyes A."/>
            <person name="Breton-Deval L."/>
            <person name="Mangelson H."/>
            <person name="Sanchez-Flores A."/>
        </authorList>
    </citation>
    <scope>NUCLEOTIDE SEQUENCE [LARGE SCALE GENOMIC DNA]</scope>
    <source>
        <strain evidence="2">IBT-C3</strain>
    </source>
</reference>
<dbReference type="GO" id="GO:0003677">
    <property type="term" value="F:DNA binding"/>
    <property type="evidence" value="ECO:0007669"/>
    <property type="project" value="InterPro"/>
</dbReference>
<evidence type="ECO:0000313" key="2">
    <source>
        <dbReference type="EMBL" id="NGX99396.1"/>
    </source>
</evidence>
<accession>A0A7C9RNU2</accession>
<dbReference type="GO" id="GO:0006310">
    <property type="term" value="P:DNA recombination"/>
    <property type="evidence" value="ECO:0007669"/>
    <property type="project" value="UniProtKB-KW"/>
</dbReference>
<keyword evidence="3" id="KW-1185">Reference proteome</keyword>